<evidence type="ECO:0000313" key="1">
    <source>
        <dbReference type="EMBL" id="MCB4820527.1"/>
    </source>
</evidence>
<organism evidence="1 2">
    <name type="scientific">Roseicella aerolata</name>
    <dbReference type="NCBI Taxonomy" id="2883479"/>
    <lineage>
        <taxon>Bacteria</taxon>
        <taxon>Pseudomonadati</taxon>
        <taxon>Pseudomonadota</taxon>
        <taxon>Alphaproteobacteria</taxon>
        <taxon>Acetobacterales</taxon>
        <taxon>Roseomonadaceae</taxon>
        <taxon>Roseicella</taxon>
    </lineage>
</organism>
<name>A0A9X1I9Q6_9PROT</name>
<dbReference type="EMBL" id="JAJAQI010000002">
    <property type="protein sequence ID" value="MCB4820527.1"/>
    <property type="molecule type" value="Genomic_DNA"/>
</dbReference>
<reference evidence="1" key="1">
    <citation type="submission" date="2021-10" db="EMBL/GenBank/DDBJ databases">
        <title>Roseicella aerolatum sp. nov., isolated from aerosols of e-waste dismantling site.</title>
        <authorList>
            <person name="Qin T."/>
        </authorList>
    </citation>
    <scope>NUCLEOTIDE SEQUENCE</scope>
    <source>
        <strain evidence="1">GB24</strain>
    </source>
</reference>
<gene>
    <name evidence="1" type="ORF">LHA35_02120</name>
</gene>
<sequence length="72" mass="7604">MAGFRIRLWFDPDGLNRGEPAYDDGVVVLPVIPVPGMEIRDSSGQIAVVQRVVLLTNPGPDGAVAAVVCSTQ</sequence>
<dbReference type="Proteomes" id="UP001139311">
    <property type="component" value="Unassembled WGS sequence"/>
</dbReference>
<dbReference type="AlphaFoldDB" id="A0A9X1I9Q6"/>
<accession>A0A9X1I9Q6</accession>
<keyword evidence="2" id="KW-1185">Reference proteome</keyword>
<dbReference type="RefSeq" id="WP_226603863.1">
    <property type="nucleotide sequence ID" value="NZ_JAJAQI010000002.1"/>
</dbReference>
<proteinExistence type="predicted"/>
<protein>
    <submittedName>
        <fullName evidence="1">Uncharacterized protein</fullName>
    </submittedName>
</protein>
<evidence type="ECO:0000313" key="2">
    <source>
        <dbReference type="Proteomes" id="UP001139311"/>
    </source>
</evidence>
<comment type="caution">
    <text evidence="1">The sequence shown here is derived from an EMBL/GenBank/DDBJ whole genome shotgun (WGS) entry which is preliminary data.</text>
</comment>